<dbReference type="EMBL" id="BNDW01000106">
    <property type="protein sequence ID" value="GHI26908.1"/>
    <property type="molecule type" value="Genomic_DNA"/>
</dbReference>
<evidence type="ECO:0000313" key="3">
    <source>
        <dbReference type="EMBL" id="GHI24552.1"/>
    </source>
</evidence>
<proteinExistence type="predicted"/>
<gene>
    <name evidence="1" type="ORF">Shyd_41120</name>
    <name evidence="2" type="ORF">Shyd_56360</name>
    <name evidence="3" type="ORF">Shyd_59230</name>
    <name evidence="4" type="ORF">Shyd_72730</name>
    <name evidence="5" type="ORF">Shyd_82520</name>
    <name evidence="6" type="ORF">Shyd_82790</name>
</gene>
<accession>A0ABQ3PPD0</accession>
<organism evidence="5 7">
    <name type="scientific">Streptomyces hydrogenans</name>
    <dbReference type="NCBI Taxonomy" id="1873719"/>
    <lineage>
        <taxon>Bacteria</taxon>
        <taxon>Bacillati</taxon>
        <taxon>Actinomycetota</taxon>
        <taxon>Actinomycetes</taxon>
        <taxon>Kitasatosporales</taxon>
        <taxon>Streptomycetaceae</taxon>
        <taxon>Streptomyces</taxon>
    </lineage>
</organism>
<protein>
    <submittedName>
        <fullName evidence="5">Uncharacterized protein</fullName>
    </submittedName>
</protein>
<evidence type="ECO:0000313" key="1">
    <source>
        <dbReference type="EMBL" id="GHI22741.1"/>
    </source>
</evidence>
<dbReference type="EMBL" id="BNDW01000062">
    <property type="protein sequence ID" value="GHI24552.1"/>
    <property type="molecule type" value="Genomic_DNA"/>
</dbReference>
<reference evidence="5" key="1">
    <citation type="submission" date="2024-05" db="EMBL/GenBank/DDBJ databases">
        <title>Whole genome shotgun sequence of Streptomyces hydrogenans NBRC 13475.</title>
        <authorList>
            <person name="Komaki H."/>
            <person name="Tamura T."/>
        </authorList>
    </citation>
    <scope>NUCLEOTIDE SEQUENCE</scope>
    <source>
        <strain evidence="5">NBRC 13475</strain>
    </source>
</reference>
<evidence type="ECO:0000313" key="5">
    <source>
        <dbReference type="EMBL" id="GHI26881.1"/>
    </source>
</evidence>
<evidence type="ECO:0000313" key="4">
    <source>
        <dbReference type="EMBL" id="GHI25902.1"/>
    </source>
</evidence>
<name>A0ABQ3PPD0_9ACTN</name>
<dbReference type="EMBL" id="BNDW01000023">
    <property type="protein sequence ID" value="GHI22741.1"/>
    <property type="molecule type" value="Genomic_DNA"/>
</dbReference>
<evidence type="ECO:0000313" key="6">
    <source>
        <dbReference type="EMBL" id="GHI26908.1"/>
    </source>
</evidence>
<dbReference type="EMBL" id="BNDW01000104">
    <property type="protein sequence ID" value="GHI26881.1"/>
    <property type="molecule type" value="Genomic_DNA"/>
</dbReference>
<dbReference type="EMBL" id="BNDW01000046">
    <property type="protein sequence ID" value="GHI24265.1"/>
    <property type="molecule type" value="Genomic_DNA"/>
</dbReference>
<evidence type="ECO:0000313" key="2">
    <source>
        <dbReference type="EMBL" id="GHI24265.1"/>
    </source>
</evidence>
<comment type="caution">
    <text evidence="5">The sequence shown here is derived from an EMBL/GenBank/DDBJ whole genome shotgun (WGS) entry which is preliminary data.</text>
</comment>
<evidence type="ECO:0000313" key="7">
    <source>
        <dbReference type="Proteomes" id="UP001052739"/>
    </source>
</evidence>
<keyword evidence="7" id="KW-1185">Reference proteome</keyword>
<dbReference type="Proteomes" id="UP001052739">
    <property type="component" value="Unassembled WGS sequence"/>
</dbReference>
<sequence>MTYGTSFIDPELAADGIELARLLISPSLRQTGYIIDMALPSPATPALTTTS</sequence>
<dbReference type="EMBL" id="BNDW01000099">
    <property type="protein sequence ID" value="GHI25902.1"/>
    <property type="molecule type" value="Genomic_DNA"/>
</dbReference>